<dbReference type="AlphaFoldDB" id="A0A816KBP0"/>
<comment type="caution">
    <text evidence="2">The sequence shown here is derived from an EMBL/GenBank/DDBJ whole genome shotgun (WGS) entry which is preliminary data.</text>
</comment>
<gene>
    <name evidence="2" type="ORF">MBJ925_LOCUS2596</name>
    <name evidence="4" type="ORF">OVN521_LOCUS4825</name>
    <name evidence="5" type="ORF">SMN809_LOCUS60737</name>
    <name evidence="3" type="ORF">WKI299_LOCUS36714</name>
</gene>
<feature type="region of interest" description="Disordered" evidence="1">
    <location>
        <begin position="76"/>
        <end position="163"/>
    </location>
</feature>
<dbReference type="Proteomes" id="UP000676336">
    <property type="component" value="Unassembled WGS sequence"/>
</dbReference>
<evidence type="ECO:0000313" key="6">
    <source>
        <dbReference type="Proteomes" id="UP000663824"/>
    </source>
</evidence>
<keyword evidence="7" id="KW-1185">Reference proteome</keyword>
<evidence type="ECO:0000256" key="1">
    <source>
        <dbReference type="SAM" id="MobiDB-lite"/>
    </source>
</evidence>
<dbReference type="EMBL" id="CAJNRE010000166">
    <property type="protein sequence ID" value="CAF1923084.1"/>
    <property type="molecule type" value="Genomic_DNA"/>
</dbReference>
<accession>A0A816KBP0</accession>
<evidence type="ECO:0000313" key="2">
    <source>
        <dbReference type="EMBL" id="CAF1923084.1"/>
    </source>
</evidence>
<dbReference type="Proteomes" id="UP000663866">
    <property type="component" value="Unassembled WGS sequence"/>
</dbReference>
<evidence type="ECO:0000313" key="7">
    <source>
        <dbReference type="Proteomes" id="UP000663866"/>
    </source>
</evidence>
<protein>
    <submittedName>
        <fullName evidence="2">Uncharacterized protein</fullName>
    </submittedName>
</protein>
<evidence type="ECO:0000313" key="4">
    <source>
        <dbReference type="EMBL" id="CAF3817303.1"/>
    </source>
</evidence>
<dbReference type="Proteomes" id="UP000663856">
    <property type="component" value="Unassembled WGS sequence"/>
</dbReference>
<evidence type="ECO:0000313" key="3">
    <source>
        <dbReference type="EMBL" id="CAF2244954.1"/>
    </source>
</evidence>
<name>A0A816KBP0_9BILA</name>
<dbReference type="GO" id="GO:0009890">
    <property type="term" value="P:negative regulation of biosynthetic process"/>
    <property type="evidence" value="ECO:0007669"/>
    <property type="project" value="InterPro"/>
</dbReference>
<feature type="region of interest" description="Disordered" evidence="1">
    <location>
        <begin position="1"/>
        <end position="20"/>
    </location>
</feature>
<dbReference type="InterPro" id="IPR036717">
    <property type="entry name" value="GFRP_sf"/>
</dbReference>
<dbReference type="EMBL" id="CAJOBI010238690">
    <property type="protein sequence ID" value="CAF5080322.1"/>
    <property type="molecule type" value="Genomic_DNA"/>
</dbReference>
<proteinExistence type="predicted"/>
<dbReference type="EMBL" id="CAJNRF010017984">
    <property type="protein sequence ID" value="CAF2244954.1"/>
    <property type="molecule type" value="Genomic_DNA"/>
</dbReference>
<feature type="compositionally biased region" description="Acidic residues" evidence="1">
    <location>
        <begin position="136"/>
        <end position="163"/>
    </location>
</feature>
<dbReference type="EMBL" id="CAJOBG010000458">
    <property type="protein sequence ID" value="CAF3817303.1"/>
    <property type="molecule type" value="Genomic_DNA"/>
</dbReference>
<sequence>MALQLTLSCDSDKTETGPTLIHSTGVQDYKIPPEIIRILQESLTNDLLSDHADGVLCQESSQRVLDILSQNGFTLQNEANEDDKTLWTVAKESGGDSEQPVAPQDADSTPNDGNQADADAGDNGGDGEAGNKEEEGGGEEEQQQQEEQQQEQEEQEQEPEGEE</sequence>
<organism evidence="2 6">
    <name type="scientific">Rotaria magnacalcarata</name>
    <dbReference type="NCBI Taxonomy" id="392030"/>
    <lineage>
        <taxon>Eukaryota</taxon>
        <taxon>Metazoa</taxon>
        <taxon>Spiralia</taxon>
        <taxon>Gnathifera</taxon>
        <taxon>Rotifera</taxon>
        <taxon>Eurotatoria</taxon>
        <taxon>Bdelloidea</taxon>
        <taxon>Philodinida</taxon>
        <taxon>Philodinidae</taxon>
        <taxon>Rotaria</taxon>
    </lineage>
</organism>
<evidence type="ECO:0000313" key="5">
    <source>
        <dbReference type="EMBL" id="CAF5080322.1"/>
    </source>
</evidence>
<dbReference type="Gene3D" id="3.30.1410.10">
    <property type="entry name" value="GTP cyclohydrolase I feedback regulatory protein GFRP"/>
    <property type="match status" value="1"/>
</dbReference>
<reference evidence="2" key="1">
    <citation type="submission" date="2021-02" db="EMBL/GenBank/DDBJ databases">
        <authorList>
            <person name="Nowell W R."/>
        </authorList>
    </citation>
    <scope>NUCLEOTIDE SEQUENCE</scope>
</reference>
<dbReference type="Proteomes" id="UP000663824">
    <property type="component" value="Unassembled WGS sequence"/>
</dbReference>